<sequence>MSRGLQSPPYKKLRRLLAQARADAGLTQLQVAERVRRPQSFVSKYENGERQLDVIEFVSICKAIGVSPSALVEHFM</sequence>
<dbReference type="InterPro" id="IPR001387">
    <property type="entry name" value="Cro/C1-type_HTH"/>
</dbReference>
<dbReference type="SMART" id="SM00530">
    <property type="entry name" value="HTH_XRE"/>
    <property type="match status" value="1"/>
</dbReference>
<dbReference type="EMBL" id="CP023284">
    <property type="protein sequence ID" value="ATA56507.1"/>
    <property type="molecule type" value="Genomic_DNA"/>
</dbReference>
<proteinExistence type="predicted"/>
<dbReference type="Pfam" id="PF13560">
    <property type="entry name" value="HTH_31"/>
    <property type="match status" value="1"/>
</dbReference>
<dbReference type="Proteomes" id="UP000217154">
    <property type="component" value="Chromosome"/>
</dbReference>
<evidence type="ECO:0000313" key="2">
    <source>
        <dbReference type="EMBL" id="ATA56507.1"/>
    </source>
</evidence>
<protein>
    <submittedName>
        <fullName evidence="2">Transcriptional regulator</fullName>
    </submittedName>
</protein>
<organism evidence="2 3">
    <name type="scientific">Variovorax boronicumulans</name>
    <dbReference type="NCBI Taxonomy" id="436515"/>
    <lineage>
        <taxon>Bacteria</taxon>
        <taxon>Pseudomonadati</taxon>
        <taxon>Pseudomonadota</taxon>
        <taxon>Betaproteobacteria</taxon>
        <taxon>Burkholderiales</taxon>
        <taxon>Comamonadaceae</taxon>
        <taxon>Variovorax</taxon>
    </lineage>
</organism>
<evidence type="ECO:0000313" key="3">
    <source>
        <dbReference type="Proteomes" id="UP000217154"/>
    </source>
</evidence>
<dbReference type="SUPFAM" id="SSF47413">
    <property type="entry name" value="lambda repressor-like DNA-binding domains"/>
    <property type="match status" value="1"/>
</dbReference>
<reference evidence="2 3" key="1">
    <citation type="submission" date="2017-09" db="EMBL/GenBank/DDBJ databases">
        <title>The diverse metabolic capabilities of V. boronicumulans make it an excellent choice for continued studies on novel biodegradation.</title>
        <authorList>
            <person name="Sun S."/>
        </authorList>
    </citation>
    <scope>NUCLEOTIDE SEQUENCE [LARGE SCALE GENOMIC DNA]</scope>
    <source>
        <strain evidence="2 3">J1</strain>
    </source>
</reference>
<gene>
    <name evidence="2" type="ORF">CKY39_27160</name>
</gene>
<dbReference type="PROSITE" id="PS50943">
    <property type="entry name" value="HTH_CROC1"/>
    <property type="match status" value="1"/>
</dbReference>
<dbReference type="KEGG" id="vbo:CKY39_27160"/>
<accession>A0A250DQ66</accession>
<dbReference type="CDD" id="cd00093">
    <property type="entry name" value="HTH_XRE"/>
    <property type="match status" value="1"/>
</dbReference>
<dbReference type="GO" id="GO:0003677">
    <property type="term" value="F:DNA binding"/>
    <property type="evidence" value="ECO:0007669"/>
    <property type="project" value="InterPro"/>
</dbReference>
<dbReference type="AlphaFoldDB" id="A0A250DQ66"/>
<dbReference type="Gene3D" id="1.10.260.40">
    <property type="entry name" value="lambda repressor-like DNA-binding domains"/>
    <property type="match status" value="1"/>
</dbReference>
<name>A0A250DQ66_9BURK</name>
<dbReference type="InterPro" id="IPR010982">
    <property type="entry name" value="Lambda_DNA-bd_dom_sf"/>
</dbReference>
<evidence type="ECO:0000259" key="1">
    <source>
        <dbReference type="PROSITE" id="PS50943"/>
    </source>
</evidence>
<feature type="domain" description="HTH cro/C1-type" evidence="1">
    <location>
        <begin position="17"/>
        <end position="71"/>
    </location>
</feature>